<keyword evidence="5 6" id="KW-0009">Actin-binding</keyword>
<dbReference type="GO" id="GO:0005737">
    <property type="term" value="C:cytoplasm"/>
    <property type="evidence" value="ECO:0007669"/>
    <property type="project" value="TreeGrafter"/>
</dbReference>
<dbReference type="GO" id="GO:0016020">
    <property type="term" value="C:membrane"/>
    <property type="evidence" value="ECO:0007669"/>
    <property type="project" value="TreeGrafter"/>
</dbReference>
<dbReference type="InterPro" id="IPR001609">
    <property type="entry name" value="Myosin_head_motor_dom-like"/>
</dbReference>
<sequence length="487" mass="52603">MFRGCKPDDMPPHIYSTAQTAYRALLSQRQDQSVVLLGRSGSGKTTNARHLINYLVTASTAAAPPNANRAVTGQVLALTSALPCPVEKLAAAWTLLEAFGNCRTVLNTNATRFTSVFSLDFDQSGQAASGSIQVLMLERDRVVRRPEGEPSFHVFYQLLAGADPALRQRLQLDDGAATGGDGVGFVTPLQRVEDRQRAAAAWARLLQAAATLSVQPAETDAIWSVLAAIVHLGVAGVSKGPSDKYQFADPAAARRAAALLGVRLEDLARAIFASQSSGAATLARSAYRTPPRAQEATQDLQGREALEAFVAGLYGDLVGVLVSLINRAISSPAHTINSVVVVDAPGLQNPSSCGRPGGATFDEFCFNYAQERLQLLFHEQTFIHERDRYAQENIALNMSELEGDVSTPAPLVHTLDRSPATRLVRSSQTELRNGDRRGLLWLLDEEALQPTPSDAGFLQNALDMYSSRGEFCSATREVRLWYAYTDC</sequence>
<evidence type="ECO:0000256" key="6">
    <source>
        <dbReference type="PROSITE-ProRule" id="PRU00782"/>
    </source>
</evidence>
<dbReference type="Gene3D" id="1.20.120.720">
    <property type="entry name" value="Myosin VI head, motor domain, U50 subdomain"/>
    <property type="match status" value="1"/>
</dbReference>
<feature type="domain" description="Myosin motor" evidence="7">
    <location>
        <begin position="1"/>
        <end position="487"/>
    </location>
</feature>
<comment type="caution">
    <text evidence="6">Lacks conserved residue(s) required for the propagation of feature annotation.</text>
</comment>
<evidence type="ECO:0000256" key="4">
    <source>
        <dbReference type="ARBA" id="ARBA00023175"/>
    </source>
</evidence>
<gene>
    <name evidence="8" type="primary">MYO18A</name>
    <name evidence="8" type="ORF">FJT64_007076</name>
</gene>
<dbReference type="Gene3D" id="3.40.850.10">
    <property type="entry name" value="Kinesin motor domain"/>
    <property type="match status" value="1"/>
</dbReference>
<dbReference type="EMBL" id="VIIS01001616">
    <property type="protein sequence ID" value="KAF0295519.1"/>
    <property type="molecule type" value="Genomic_DNA"/>
</dbReference>
<dbReference type="SUPFAM" id="SSF52540">
    <property type="entry name" value="P-loop containing nucleoside triphosphate hydrolases"/>
    <property type="match status" value="1"/>
</dbReference>
<comment type="caution">
    <text evidence="8">The sequence shown here is derived from an EMBL/GenBank/DDBJ whole genome shotgun (WGS) entry which is preliminary data.</text>
</comment>
<dbReference type="InterPro" id="IPR027417">
    <property type="entry name" value="P-loop_NTPase"/>
</dbReference>
<dbReference type="PROSITE" id="PS51456">
    <property type="entry name" value="MYOSIN_MOTOR"/>
    <property type="match status" value="1"/>
</dbReference>
<dbReference type="GO" id="GO:0000146">
    <property type="term" value="F:microfilament motor activity"/>
    <property type="evidence" value="ECO:0007669"/>
    <property type="project" value="TreeGrafter"/>
</dbReference>
<evidence type="ECO:0000256" key="1">
    <source>
        <dbReference type="ARBA" id="ARBA00022741"/>
    </source>
</evidence>
<dbReference type="PANTHER" id="PTHR13140">
    <property type="entry name" value="MYOSIN"/>
    <property type="match status" value="1"/>
</dbReference>
<name>A0A6A4VRH9_AMPAM</name>
<dbReference type="GO" id="GO:0007015">
    <property type="term" value="P:actin filament organization"/>
    <property type="evidence" value="ECO:0007669"/>
    <property type="project" value="TreeGrafter"/>
</dbReference>
<feature type="binding site" evidence="6">
    <location>
        <begin position="38"/>
        <end position="45"/>
    </location>
    <ligand>
        <name>ATP</name>
        <dbReference type="ChEBI" id="CHEBI:30616"/>
    </ligand>
</feature>
<dbReference type="AlphaFoldDB" id="A0A6A4VRH9"/>
<organism evidence="8 9">
    <name type="scientific">Amphibalanus amphitrite</name>
    <name type="common">Striped barnacle</name>
    <name type="synonym">Balanus amphitrite</name>
    <dbReference type="NCBI Taxonomy" id="1232801"/>
    <lineage>
        <taxon>Eukaryota</taxon>
        <taxon>Metazoa</taxon>
        <taxon>Ecdysozoa</taxon>
        <taxon>Arthropoda</taxon>
        <taxon>Crustacea</taxon>
        <taxon>Multicrustacea</taxon>
        <taxon>Cirripedia</taxon>
        <taxon>Thoracica</taxon>
        <taxon>Thoracicalcarea</taxon>
        <taxon>Balanomorpha</taxon>
        <taxon>Balanoidea</taxon>
        <taxon>Balanidae</taxon>
        <taxon>Amphibalaninae</taxon>
        <taxon>Amphibalanus</taxon>
    </lineage>
</organism>
<proteinExistence type="inferred from homology"/>
<evidence type="ECO:0000256" key="5">
    <source>
        <dbReference type="ARBA" id="ARBA00023203"/>
    </source>
</evidence>
<reference evidence="8 9" key="1">
    <citation type="submission" date="2019-07" db="EMBL/GenBank/DDBJ databases">
        <title>Draft genome assembly of a fouling barnacle, Amphibalanus amphitrite (Darwin, 1854): The first reference genome for Thecostraca.</title>
        <authorList>
            <person name="Kim W."/>
        </authorList>
    </citation>
    <scope>NUCLEOTIDE SEQUENCE [LARGE SCALE GENOMIC DNA]</scope>
    <source>
        <strain evidence="8">SNU_AA5</strain>
        <tissue evidence="8">Soma without cirri and trophi</tissue>
    </source>
</reference>
<evidence type="ECO:0000313" key="9">
    <source>
        <dbReference type="Proteomes" id="UP000440578"/>
    </source>
</evidence>
<evidence type="ECO:0000256" key="3">
    <source>
        <dbReference type="ARBA" id="ARBA00023123"/>
    </source>
</evidence>
<dbReference type="InterPro" id="IPR036961">
    <property type="entry name" value="Kinesin_motor_dom_sf"/>
</dbReference>
<keyword evidence="4 6" id="KW-0505">Motor protein</keyword>
<comment type="similarity">
    <text evidence="6">Belongs to the TRAFAC class myosin-kinesin ATPase superfamily. Myosin family.</text>
</comment>
<dbReference type="PANTHER" id="PTHR13140:SF706">
    <property type="entry name" value="DILUTE CLASS UNCONVENTIONAL MYOSIN, ISOFORM C"/>
    <property type="match status" value="1"/>
</dbReference>
<evidence type="ECO:0000313" key="8">
    <source>
        <dbReference type="EMBL" id="KAF0295519.1"/>
    </source>
</evidence>
<dbReference type="GO" id="GO:0016459">
    <property type="term" value="C:myosin complex"/>
    <property type="evidence" value="ECO:0007669"/>
    <property type="project" value="UniProtKB-KW"/>
</dbReference>
<keyword evidence="9" id="KW-1185">Reference proteome</keyword>
<dbReference type="GO" id="GO:0005524">
    <property type="term" value="F:ATP binding"/>
    <property type="evidence" value="ECO:0007669"/>
    <property type="project" value="UniProtKB-UniRule"/>
</dbReference>
<keyword evidence="3 6" id="KW-0518">Myosin</keyword>
<protein>
    <submittedName>
        <fullName evidence="8">Unconventional myosin-XVIIIa</fullName>
    </submittedName>
</protein>
<accession>A0A6A4VRH9</accession>
<evidence type="ECO:0000256" key="2">
    <source>
        <dbReference type="ARBA" id="ARBA00022840"/>
    </source>
</evidence>
<evidence type="ECO:0000259" key="7">
    <source>
        <dbReference type="PROSITE" id="PS51456"/>
    </source>
</evidence>
<dbReference type="OrthoDB" id="2914378at2759"/>
<dbReference type="PRINTS" id="PR00193">
    <property type="entry name" value="MYOSINHEAVY"/>
</dbReference>
<keyword evidence="2 6" id="KW-0067">ATP-binding</keyword>
<dbReference type="Gene3D" id="1.20.58.530">
    <property type="match status" value="1"/>
</dbReference>
<keyword evidence="1 6" id="KW-0547">Nucleotide-binding</keyword>
<dbReference type="SMART" id="SM00242">
    <property type="entry name" value="MYSc"/>
    <property type="match status" value="1"/>
</dbReference>
<dbReference type="GO" id="GO:0051015">
    <property type="term" value="F:actin filament binding"/>
    <property type="evidence" value="ECO:0007669"/>
    <property type="project" value="TreeGrafter"/>
</dbReference>
<dbReference type="Proteomes" id="UP000440578">
    <property type="component" value="Unassembled WGS sequence"/>
</dbReference>
<dbReference type="Pfam" id="PF00063">
    <property type="entry name" value="Myosin_head"/>
    <property type="match status" value="1"/>
</dbReference>